<dbReference type="Gene3D" id="6.10.30.10">
    <property type="match status" value="1"/>
</dbReference>
<dbReference type="InterPro" id="IPR012340">
    <property type="entry name" value="NA-bd_OB-fold"/>
</dbReference>
<organism evidence="2 3">
    <name type="scientific">Haladaptatus pallidirubidus</name>
    <dbReference type="NCBI Taxonomy" id="1008152"/>
    <lineage>
        <taxon>Archaea</taxon>
        <taxon>Methanobacteriati</taxon>
        <taxon>Methanobacteriota</taxon>
        <taxon>Stenosarchaea group</taxon>
        <taxon>Halobacteria</taxon>
        <taxon>Halobacteriales</taxon>
        <taxon>Haladaptataceae</taxon>
        <taxon>Haladaptatus</taxon>
    </lineage>
</organism>
<dbReference type="SUPFAM" id="SSF50249">
    <property type="entry name" value="Nucleic acid-binding proteins"/>
    <property type="match status" value="1"/>
</dbReference>
<evidence type="ECO:0000313" key="2">
    <source>
        <dbReference type="EMBL" id="GAA5051842.1"/>
    </source>
</evidence>
<sequence>MRGITAVGRYLPRYQISSETVADSWGQYNGSGIKTKRVPTADEDVLTMAVAAAESAIDHSSIDVETVSSVHFATTSPPLEEEELVPRFVHMLGFSETISTRTFTQSTRSGASALSTALQTDGVALVVAADAPRGDPADIDHPFGAGAAAFLITDSAQVEHLETATVVDELPGIRYREQGTESVEELEITSYERSEIKRCVTEAVSQFDNDPGNVAAAAVHQPNARFPSQITSGISIDETALSRGIIANQFGDVGAAGVPLALTESFSAIDGDERTLAIFFGSGGGVTAMLFRGAIDNEWEQKSHTEEISYSRYLRNRGYIGIVDVSGGGAHVSLPSWRRTLDQRYRLVAGRCPECSGLAFPPEGTCPECHCSVEFEQVELPREGTVRAVTVIGQGGAPPEFTEQQRRNGEYGVAIVEVGFAEGDSITLPAQLTDTDPATVAVGDNAQALIRRIYSQEGVPRYGVKFSPVEP</sequence>
<evidence type="ECO:0000256" key="1">
    <source>
        <dbReference type="ARBA" id="ARBA00023229"/>
    </source>
</evidence>
<proteinExistence type="predicted"/>
<dbReference type="PANTHER" id="PTHR34075">
    <property type="entry name" value="BLR3430 PROTEIN"/>
    <property type="match status" value="1"/>
</dbReference>
<keyword evidence="1" id="KW-0414">Isoprene biosynthesis</keyword>
<dbReference type="Proteomes" id="UP001501729">
    <property type="component" value="Unassembled WGS sequence"/>
</dbReference>
<dbReference type="GO" id="GO:0008299">
    <property type="term" value="P:isoprenoid biosynthetic process"/>
    <property type="evidence" value="ECO:0007669"/>
    <property type="project" value="UniProtKB-KW"/>
</dbReference>
<name>A0AAV3UIH0_9EURY</name>
<dbReference type="GeneID" id="68615467"/>
<dbReference type="AlphaFoldDB" id="A0AAV3UIH0"/>
<dbReference type="EMBL" id="BAABKX010000009">
    <property type="protein sequence ID" value="GAA5051842.1"/>
    <property type="molecule type" value="Genomic_DNA"/>
</dbReference>
<evidence type="ECO:0000313" key="3">
    <source>
        <dbReference type="Proteomes" id="UP001501729"/>
    </source>
</evidence>
<dbReference type="InterPro" id="IPR052513">
    <property type="entry name" value="Thioester_dehydratase-like"/>
</dbReference>
<comment type="caution">
    <text evidence="2">The sequence shown here is derived from an EMBL/GenBank/DDBJ whole genome shotgun (WGS) entry which is preliminary data.</text>
</comment>
<dbReference type="GO" id="GO:0016746">
    <property type="term" value="F:acyltransferase activity"/>
    <property type="evidence" value="ECO:0007669"/>
    <property type="project" value="InterPro"/>
</dbReference>
<keyword evidence="3" id="KW-1185">Reference proteome</keyword>
<protein>
    <recommendedName>
        <fullName evidence="4">Hydroxymethylglutaryl-CoA synthase</fullName>
    </recommendedName>
</protein>
<dbReference type="InterPro" id="IPR016039">
    <property type="entry name" value="Thiolase-like"/>
</dbReference>
<dbReference type="PANTHER" id="PTHR34075:SF5">
    <property type="entry name" value="BLR3430 PROTEIN"/>
    <property type="match status" value="1"/>
</dbReference>
<evidence type="ECO:0008006" key="4">
    <source>
        <dbReference type="Google" id="ProtNLM"/>
    </source>
</evidence>
<dbReference type="SUPFAM" id="SSF53901">
    <property type="entry name" value="Thiolase-like"/>
    <property type="match status" value="2"/>
</dbReference>
<reference evidence="2 3" key="1">
    <citation type="journal article" date="2019" name="Int. J. Syst. Evol. Microbiol.">
        <title>The Global Catalogue of Microorganisms (GCM) 10K type strain sequencing project: providing services to taxonomists for standard genome sequencing and annotation.</title>
        <authorList>
            <consortium name="The Broad Institute Genomics Platform"/>
            <consortium name="The Broad Institute Genome Sequencing Center for Infectious Disease"/>
            <person name="Wu L."/>
            <person name="Ma J."/>
        </authorList>
    </citation>
    <scope>NUCLEOTIDE SEQUENCE [LARGE SCALE GENOMIC DNA]</scope>
    <source>
        <strain evidence="2 3">JCM 17504</strain>
    </source>
</reference>
<gene>
    <name evidence="2" type="ORF">GCM10025751_27470</name>
</gene>
<dbReference type="Gene3D" id="3.40.47.10">
    <property type="match status" value="1"/>
</dbReference>
<accession>A0AAV3UIH0</accession>
<dbReference type="RefSeq" id="WP_227777352.1">
    <property type="nucleotide sequence ID" value="NZ_CP085302.1"/>
</dbReference>